<evidence type="ECO:0000256" key="2">
    <source>
        <dbReference type="SAM" id="MobiDB-lite"/>
    </source>
</evidence>
<sequence length="531" mass="59570">MTSNNNSDDDSVESSDSSGPYDPCDIDEEVLEYIKANDPDWDAFYVTFNGDRNPNFPFDPLSIDWEKEGFAISRSSHIKLLEIRDLQQETDEHYFYCERNQEERVRNAKAFYKAVAANRSIKYLTIEGNITYGLEMKDTVAILRPFVQSNNKLRSLQLSHFTLDARTTQILASALSNCAGSLRSFELKRCDGLTGRAMEKIINAMKVNSNITELSLDENDIDDDVGIVLGDALTSLSLKSLSLRGDYEMRSGSISPAGMEAISNGLSHNTTLETLDFWRFPITVNGGLSLAEAISNNSVLALKKLNLTCAVRSAQFAPSPEGWAIFFDFLSNSPLQDLQLGGNNISDDVIPSMVECLNSMTSLTDLCLWECSNVTTSGWTDFFRLLKNNMSLRKCEMYGNPISNVSVVAAMSSALCDGTGVESIFSSNHTLYRIESLFSFSMDPGIKLLLKMNENDDKVEVARQKIIKYYFLEESNLHELGRMDLGLLPRVLGYVDKYEPTRLYEIVRAIPSLVHNNEKTIGTKRKRKRRA</sequence>
<evidence type="ECO:0000256" key="1">
    <source>
        <dbReference type="ARBA" id="ARBA00022737"/>
    </source>
</evidence>
<evidence type="ECO:0000313" key="3">
    <source>
        <dbReference type="EMBL" id="CAD9585465.1"/>
    </source>
</evidence>
<dbReference type="PANTHER" id="PTHR24111">
    <property type="entry name" value="LEUCINE-RICH REPEAT-CONTAINING PROTEIN 34"/>
    <property type="match status" value="1"/>
</dbReference>
<dbReference type="InterPro" id="IPR032675">
    <property type="entry name" value="LRR_dom_sf"/>
</dbReference>
<feature type="region of interest" description="Disordered" evidence="2">
    <location>
        <begin position="1"/>
        <end position="23"/>
    </location>
</feature>
<dbReference type="InterPro" id="IPR052201">
    <property type="entry name" value="LRR-containing_regulator"/>
</dbReference>
<dbReference type="SUPFAM" id="SSF52047">
    <property type="entry name" value="RNI-like"/>
    <property type="match status" value="1"/>
</dbReference>
<accession>A0A6U3TX73</accession>
<dbReference type="PANTHER" id="PTHR24111:SF0">
    <property type="entry name" value="LEUCINE-RICH REPEAT-CONTAINING PROTEIN"/>
    <property type="match status" value="1"/>
</dbReference>
<evidence type="ECO:0008006" key="5">
    <source>
        <dbReference type="Google" id="ProtNLM"/>
    </source>
</evidence>
<proteinExistence type="predicted"/>
<protein>
    <recommendedName>
        <fullName evidence="5">RNI-like protein</fullName>
    </recommendedName>
</protein>
<organism evidence="3">
    <name type="scientific">Skeletonema marinoi</name>
    <dbReference type="NCBI Taxonomy" id="267567"/>
    <lineage>
        <taxon>Eukaryota</taxon>
        <taxon>Sar</taxon>
        <taxon>Stramenopiles</taxon>
        <taxon>Ochrophyta</taxon>
        <taxon>Bacillariophyta</taxon>
        <taxon>Coscinodiscophyceae</taxon>
        <taxon>Thalassiosirophycidae</taxon>
        <taxon>Thalassiosirales</taxon>
        <taxon>Skeletonemataceae</taxon>
        <taxon>Skeletonema</taxon>
        <taxon>Skeletonema marinoi-dohrnii complex</taxon>
    </lineage>
</organism>
<evidence type="ECO:0000313" key="4">
    <source>
        <dbReference type="EMBL" id="CAD9585469.1"/>
    </source>
</evidence>
<name>A0A6U3TX73_9STRA</name>
<keyword evidence="1" id="KW-0677">Repeat</keyword>
<dbReference type="SMART" id="SM00368">
    <property type="entry name" value="LRR_RI"/>
    <property type="match status" value="4"/>
</dbReference>
<dbReference type="EMBL" id="HBGZ01007031">
    <property type="protein sequence ID" value="CAD9585465.1"/>
    <property type="molecule type" value="Transcribed_RNA"/>
</dbReference>
<dbReference type="AlphaFoldDB" id="A0A6U3TX73"/>
<gene>
    <name evidence="3" type="ORF">SMAR0320_LOCUS4968</name>
    <name evidence="4" type="ORF">SMAR0320_LOCUS4969</name>
</gene>
<dbReference type="Gene3D" id="3.80.10.10">
    <property type="entry name" value="Ribonuclease Inhibitor"/>
    <property type="match status" value="2"/>
</dbReference>
<reference evidence="3" key="1">
    <citation type="submission" date="2021-01" db="EMBL/GenBank/DDBJ databases">
        <authorList>
            <person name="Corre E."/>
            <person name="Pelletier E."/>
            <person name="Niang G."/>
            <person name="Scheremetjew M."/>
            <person name="Finn R."/>
            <person name="Kale V."/>
            <person name="Holt S."/>
            <person name="Cochrane G."/>
            <person name="Meng A."/>
            <person name="Brown T."/>
            <person name="Cohen L."/>
        </authorList>
    </citation>
    <scope>NUCLEOTIDE SEQUENCE</scope>
    <source>
        <strain evidence="3">SM1012Den-03</strain>
    </source>
</reference>
<dbReference type="EMBL" id="HBGZ01007032">
    <property type="protein sequence ID" value="CAD9585469.1"/>
    <property type="molecule type" value="Transcribed_RNA"/>
</dbReference>